<evidence type="ECO:0000313" key="1">
    <source>
        <dbReference type="EMBL" id="KAG8566945.1"/>
    </source>
</evidence>
<protein>
    <submittedName>
        <fullName evidence="1">Uncharacterized protein</fullName>
    </submittedName>
</protein>
<dbReference type="Proteomes" id="UP000824782">
    <property type="component" value="Unassembled WGS sequence"/>
</dbReference>
<keyword evidence="2" id="KW-1185">Reference proteome</keyword>
<evidence type="ECO:0000313" key="2">
    <source>
        <dbReference type="Proteomes" id="UP000824782"/>
    </source>
</evidence>
<proteinExistence type="predicted"/>
<name>A0AAV7B405_ENGPU</name>
<sequence length="128" mass="14171">MLLGMSSTKKPALTFQKWKGLVRTRMGSCLMQLRQGLGMYPLKCQGFHLSLQLPLHSHPFDNTTTLCAYRTKTANELFGAGSCESLAIATTNMYLQPGPIMYTTSTLLPRGSPSFCFMWLPLASVEDS</sequence>
<gene>
    <name evidence="1" type="ORF">GDO81_013433</name>
</gene>
<accession>A0AAV7B405</accession>
<organism evidence="1 2">
    <name type="scientific">Engystomops pustulosus</name>
    <name type="common">Tungara frog</name>
    <name type="synonym">Physalaemus pustulosus</name>
    <dbReference type="NCBI Taxonomy" id="76066"/>
    <lineage>
        <taxon>Eukaryota</taxon>
        <taxon>Metazoa</taxon>
        <taxon>Chordata</taxon>
        <taxon>Craniata</taxon>
        <taxon>Vertebrata</taxon>
        <taxon>Euteleostomi</taxon>
        <taxon>Amphibia</taxon>
        <taxon>Batrachia</taxon>
        <taxon>Anura</taxon>
        <taxon>Neobatrachia</taxon>
        <taxon>Hyloidea</taxon>
        <taxon>Leptodactylidae</taxon>
        <taxon>Leiuperinae</taxon>
        <taxon>Engystomops</taxon>
    </lineage>
</organism>
<dbReference type="EMBL" id="WNYA01000006">
    <property type="protein sequence ID" value="KAG8566945.1"/>
    <property type="molecule type" value="Genomic_DNA"/>
</dbReference>
<comment type="caution">
    <text evidence="1">The sequence shown here is derived from an EMBL/GenBank/DDBJ whole genome shotgun (WGS) entry which is preliminary data.</text>
</comment>
<reference evidence="1" key="1">
    <citation type="thesis" date="2020" institute="ProQuest LLC" country="789 East Eisenhower Parkway, Ann Arbor, MI, USA">
        <title>Comparative Genomics and Chromosome Evolution.</title>
        <authorList>
            <person name="Mudd A.B."/>
        </authorList>
    </citation>
    <scope>NUCLEOTIDE SEQUENCE</scope>
    <source>
        <strain evidence="1">237g6f4</strain>
        <tissue evidence="1">Blood</tissue>
    </source>
</reference>
<dbReference type="AlphaFoldDB" id="A0AAV7B405"/>